<comment type="cofactor">
    <cofactor evidence="2 12">
        <name>Mg(2+)</name>
        <dbReference type="ChEBI" id="CHEBI:18420"/>
    </cofactor>
</comment>
<dbReference type="RefSeq" id="WP_317833575.1">
    <property type="nucleotide sequence ID" value="NZ_CP136920.1"/>
</dbReference>
<dbReference type="InterPro" id="IPR045031">
    <property type="entry name" value="DHP_synth-like"/>
</dbReference>
<comment type="pathway">
    <text evidence="3 12">Cofactor biosynthesis; tetrahydrofolate biosynthesis; 7,8-dihydrofolate from 2-amino-4-hydroxy-6-hydroxymethyl-7,8-dihydropteridine diphosphate and 4-aminobenzoate: step 1/2.</text>
</comment>
<dbReference type="InterPro" id="IPR006390">
    <property type="entry name" value="DHP_synth_dom"/>
</dbReference>
<dbReference type="Pfam" id="PF00809">
    <property type="entry name" value="Pterin_bind"/>
    <property type="match status" value="1"/>
</dbReference>
<dbReference type="PROSITE" id="PS00793">
    <property type="entry name" value="DHPS_2"/>
    <property type="match status" value="1"/>
</dbReference>
<dbReference type="InterPro" id="IPR011005">
    <property type="entry name" value="Dihydropteroate_synth-like_sf"/>
</dbReference>
<dbReference type="GO" id="GO:0046872">
    <property type="term" value="F:metal ion binding"/>
    <property type="evidence" value="ECO:0007669"/>
    <property type="project" value="UniProtKB-KW"/>
</dbReference>
<comment type="catalytic activity">
    <reaction evidence="1">
        <text>(7,8-dihydropterin-6-yl)methyl diphosphate + 4-aminobenzoate = 7,8-dihydropteroate + diphosphate</text>
        <dbReference type="Rhea" id="RHEA:19949"/>
        <dbReference type="ChEBI" id="CHEBI:17836"/>
        <dbReference type="ChEBI" id="CHEBI:17839"/>
        <dbReference type="ChEBI" id="CHEBI:33019"/>
        <dbReference type="ChEBI" id="CHEBI:72950"/>
        <dbReference type="EC" id="2.5.1.15"/>
    </reaction>
</comment>
<evidence type="ECO:0000313" key="15">
    <source>
        <dbReference type="Proteomes" id="UP001304300"/>
    </source>
</evidence>
<accession>A0AAQ3QVS8</accession>
<dbReference type="NCBIfam" id="TIGR01496">
    <property type="entry name" value="DHPS"/>
    <property type="match status" value="1"/>
</dbReference>
<evidence type="ECO:0000256" key="9">
    <source>
        <dbReference type="ARBA" id="ARBA00022842"/>
    </source>
</evidence>
<reference evidence="14 15" key="1">
    <citation type="submission" date="2023-10" db="EMBL/GenBank/DDBJ databases">
        <title>Rubellicoccus peritrichatus gen. nov., sp. nov., isolated from an algae of coral reef tank.</title>
        <authorList>
            <person name="Luo J."/>
        </authorList>
    </citation>
    <scope>NUCLEOTIDE SEQUENCE [LARGE SCALE GENOMIC DNA]</scope>
    <source>
        <strain evidence="14 15">CR14</strain>
    </source>
</reference>
<dbReference type="SUPFAM" id="SSF51717">
    <property type="entry name" value="Dihydropteroate synthetase-like"/>
    <property type="match status" value="1"/>
</dbReference>
<dbReference type="EMBL" id="CP136920">
    <property type="protein sequence ID" value="WOO41162.1"/>
    <property type="molecule type" value="Genomic_DNA"/>
</dbReference>
<dbReference type="GO" id="GO:0005829">
    <property type="term" value="C:cytosol"/>
    <property type="evidence" value="ECO:0007669"/>
    <property type="project" value="TreeGrafter"/>
</dbReference>
<dbReference type="CDD" id="cd00739">
    <property type="entry name" value="DHPS"/>
    <property type="match status" value="1"/>
</dbReference>
<evidence type="ECO:0000259" key="13">
    <source>
        <dbReference type="PROSITE" id="PS50972"/>
    </source>
</evidence>
<dbReference type="PANTHER" id="PTHR20941:SF1">
    <property type="entry name" value="FOLIC ACID SYNTHESIS PROTEIN FOL1"/>
    <property type="match status" value="1"/>
</dbReference>
<evidence type="ECO:0000256" key="1">
    <source>
        <dbReference type="ARBA" id="ARBA00000012"/>
    </source>
</evidence>
<dbReference type="GO" id="GO:0046654">
    <property type="term" value="P:tetrahydrofolate biosynthetic process"/>
    <property type="evidence" value="ECO:0007669"/>
    <property type="project" value="TreeGrafter"/>
</dbReference>
<gene>
    <name evidence="14" type="primary">folP</name>
    <name evidence="14" type="ORF">RZN69_21285</name>
</gene>
<dbReference type="PROSITE" id="PS50972">
    <property type="entry name" value="PTERIN_BINDING"/>
    <property type="match status" value="1"/>
</dbReference>
<dbReference type="FunFam" id="3.20.20.20:FF:000006">
    <property type="entry name" value="Dihydropteroate synthase"/>
    <property type="match status" value="1"/>
</dbReference>
<feature type="domain" description="Pterin-binding" evidence="13">
    <location>
        <begin position="20"/>
        <end position="269"/>
    </location>
</feature>
<proteinExistence type="inferred from homology"/>
<evidence type="ECO:0000256" key="6">
    <source>
        <dbReference type="ARBA" id="ARBA00016919"/>
    </source>
</evidence>
<protein>
    <recommendedName>
        <fullName evidence="6 12">Dihydropteroate synthase</fullName>
        <shortName evidence="12">DHPS</shortName>
        <ecNumber evidence="5 12">2.5.1.15</ecNumber>
    </recommendedName>
    <alternativeName>
        <fullName evidence="11 12">Dihydropteroate pyrophosphorylase</fullName>
    </alternativeName>
</protein>
<dbReference type="Gene3D" id="3.20.20.20">
    <property type="entry name" value="Dihydropteroate synthase-like"/>
    <property type="match status" value="1"/>
</dbReference>
<dbReference type="AlphaFoldDB" id="A0AAQ3QVS8"/>
<evidence type="ECO:0000256" key="3">
    <source>
        <dbReference type="ARBA" id="ARBA00004763"/>
    </source>
</evidence>
<evidence type="ECO:0000256" key="10">
    <source>
        <dbReference type="ARBA" id="ARBA00022909"/>
    </source>
</evidence>
<keyword evidence="9 12" id="KW-0460">Magnesium</keyword>
<evidence type="ECO:0000256" key="5">
    <source>
        <dbReference type="ARBA" id="ARBA00012458"/>
    </source>
</evidence>
<name>A0AAQ3QVS8_9BACT</name>
<organism evidence="14 15">
    <name type="scientific">Rubellicoccus peritrichatus</name>
    <dbReference type="NCBI Taxonomy" id="3080537"/>
    <lineage>
        <taxon>Bacteria</taxon>
        <taxon>Pseudomonadati</taxon>
        <taxon>Verrucomicrobiota</taxon>
        <taxon>Opitutia</taxon>
        <taxon>Puniceicoccales</taxon>
        <taxon>Cerasicoccaceae</taxon>
        <taxon>Rubellicoccus</taxon>
    </lineage>
</organism>
<evidence type="ECO:0000256" key="12">
    <source>
        <dbReference type="RuleBase" id="RU361205"/>
    </source>
</evidence>
<comment type="similarity">
    <text evidence="4 12">Belongs to the DHPS family.</text>
</comment>
<dbReference type="KEGG" id="puo:RZN69_21285"/>
<keyword evidence="8 12" id="KW-0479">Metal-binding</keyword>
<evidence type="ECO:0000256" key="4">
    <source>
        <dbReference type="ARBA" id="ARBA00009503"/>
    </source>
</evidence>
<dbReference type="PROSITE" id="PS00792">
    <property type="entry name" value="DHPS_1"/>
    <property type="match status" value="1"/>
</dbReference>
<sequence length="278" mass="30507">MPSRKTYHTKRKELSLGSKTYLVGILNLTPDSFSDGGIFVETEQAVAHFNAMVKAGAEIIDIGGESTRPGHTPVPANEEIARVVPFIETIRLQTDTLISIDTSKSEVAEAALMAGADIVNDVWGAQRDPQMAEVIAKHEAACILMHNRPAEEAGKGDVIDAITRFFKNSISVVKNAGVRDDAIMLDPGLGFGKTFEENWEIMRRLEELQAMGYPLLLGASRKSMIAKLLNIENPKERTSGTLATTALAIQAGVDFVRVHDIRENRECADVMDYCLRHE</sequence>
<dbReference type="GO" id="GO:0004156">
    <property type="term" value="F:dihydropteroate synthase activity"/>
    <property type="evidence" value="ECO:0007669"/>
    <property type="project" value="UniProtKB-EC"/>
</dbReference>
<comment type="function">
    <text evidence="12">Catalyzes the condensation of para-aminobenzoate (pABA) with 6-hydroxymethyl-7,8-dihydropterin diphosphate (DHPt-PP) to form 7,8-dihydropteroate (H2Pte), the immediate precursor of folate derivatives.</text>
</comment>
<evidence type="ECO:0000256" key="11">
    <source>
        <dbReference type="ARBA" id="ARBA00030193"/>
    </source>
</evidence>
<dbReference type="EC" id="2.5.1.15" evidence="5 12"/>
<keyword evidence="7 12" id="KW-0808">Transferase</keyword>
<evidence type="ECO:0000256" key="7">
    <source>
        <dbReference type="ARBA" id="ARBA00022679"/>
    </source>
</evidence>
<dbReference type="InterPro" id="IPR000489">
    <property type="entry name" value="Pterin-binding_dom"/>
</dbReference>
<evidence type="ECO:0000313" key="14">
    <source>
        <dbReference type="EMBL" id="WOO41162.1"/>
    </source>
</evidence>
<dbReference type="GO" id="GO:0046656">
    <property type="term" value="P:folic acid biosynthetic process"/>
    <property type="evidence" value="ECO:0007669"/>
    <property type="project" value="UniProtKB-KW"/>
</dbReference>
<dbReference type="Proteomes" id="UP001304300">
    <property type="component" value="Chromosome"/>
</dbReference>
<evidence type="ECO:0000256" key="8">
    <source>
        <dbReference type="ARBA" id="ARBA00022723"/>
    </source>
</evidence>
<dbReference type="PANTHER" id="PTHR20941">
    <property type="entry name" value="FOLATE SYNTHESIS PROTEINS"/>
    <property type="match status" value="1"/>
</dbReference>
<keyword evidence="10 12" id="KW-0289">Folate biosynthesis</keyword>
<keyword evidence="15" id="KW-1185">Reference proteome</keyword>
<evidence type="ECO:0000256" key="2">
    <source>
        <dbReference type="ARBA" id="ARBA00001946"/>
    </source>
</evidence>